<dbReference type="AlphaFoldDB" id="A0A8H7YCE2"/>
<dbReference type="EMBL" id="JAEVHI010000007">
    <property type="protein sequence ID" value="KAG5287363.1"/>
    <property type="molecule type" value="Genomic_DNA"/>
</dbReference>
<sequence>MSTGQRTVSPKVLLGTVHVQDILNQMYFRAPGFETTKMYLDIHCLPVCGISQHSKGWCITMCYYVA</sequence>
<proteinExistence type="predicted"/>
<name>A0A8H7YCE2_AJECA</name>
<protein>
    <submittedName>
        <fullName evidence="1">Uncharacterized protein</fullName>
    </submittedName>
</protein>
<gene>
    <name evidence="1" type="ORF">I7I52_11113</name>
</gene>
<dbReference type="VEuPathDB" id="FungiDB:I7I52_11113"/>
<reference evidence="1 2" key="1">
    <citation type="submission" date="2021-01" db="EMBL/GenBank/DDBJ databases">
        <title>Chromosome-level genome assembly of a human fungal pathogen reveals clustering of transcriptionally co-regulated genes.</title>
        <authorList>
            <person name="Voorhies M."/>
            <person name="Cohen S."/>
            <person name="Shea T.P."/>
            <person name="Petrus S."/>
            <person name="Munoz J.F."/>
            <person name="Poplawski S."/>
            <person name="Goldman W.E."/>
            <person name="Michael T."/>
            <person name="Cuomo C.A."/>
            <person name="Sil A."/>
            <person name="Beyhan S."/>
        </authorList>
    </citation>
    <scope>NUCLEOTIDE SEQUENCE [LARGE SCALE GENOMIC DNA]</scope>
    <source>
        <strain evidence="1 2">G184AR</strain>
    </source>
</reference>
<organism evidence="1 2">
    <name type="scientific">Ajellomyces capsulatus</name>
    <name type="common">Darling's disease fungus</name>
    <name type="synonym">Histoplasma capsulatum</name>
    <dbReference type="NCBI Taxonomy" id="5037"/>
    <lineage>
        <taxon>Eukaryota</taxon>
        <taxon>Fungi</taxon>
        <taxon>Dikarya</taxon>
        <taxon>Ascomycota</taxon>
        <taxon>Pezizomycotina</taxon>
        <taxon>Eurotiomycetes</taxon>
        <taxon>Eurotiomycetidae</taxon>
        <taxon>Onygenales</taxon>
        <taxon>Ajellomycetaceae</taxon>
        <taxon>Histoplasma</taxon>
    </lineage>
</organism>
<evidence type="ECO:0000313" key="1">
    <source>
        <dbReference type="EMBL" id="KAG5287363.1"/>
    </source>
</evidence>
<comment type="caution">
    <text evidence="1">The sequence shown here is derived from an EMBL/GenBank/DDBJ whole genome shotgun (WGS) entry which is preliminary data.</text>
</comment>
<accession>A0A8H7YCE2</accession>
<evidence type="ECO:0000313" key="2">
    <source>
        <dbReference type="Proteomes" id="UP000670092"/>
    </source>
</evidence>
<dbReference type="Proteomes" id="UP000670092">
    <property type="component" value="Unassembled WGS sequence"/>
</dbReference>